<dbReference type="InterPro" id="IPR012677">
    <property type="entry name" value="Nucleotide-bd_a/b_plait_sf"/>
</dbReference>
<dbReference type="PROSITE" id="PS50102">
    <property type="entry name" value="RRM"/>
    <property type="match status" value="1"/>
</dbReference>
<accession>W7HSD0</accession>
<dbReference type="HOGENOM" id="CLU_017928_1_0_1"/>
<feature type="domain" description="C3H1-type" evidence="11">
    <location>
        <begin position="290"/>
        <end position="318"/>
    </location>
</feature>
<keyword evidence="13" id="KW-1185">Reference proteome</keyword>
<dbReference type="SMART" id="SM00360">
    <property type="entry name" value="RRM"/>
    <property type="match status" value="1"/>
</dbReference>
<evidence type="ECO:0000259" key="11">
    <source>
        <dbReference type="PROSITE" id="PS50103"/>
    </source>
</evidence>
<keyword evidence="1" id="KW-0507">mRNA processing</keyword>
<dbReference type="InterPro" id="IPR035979">
    <property type="entry name" value="RBD_domain_sf"/>
</dbReference>
<name>W7HSD0_9PEZI</name>
<feature type="compositionally biased region" description="Basic and acidic residues" evidence="9">
    <location>
        <begin position="565"/>
        <end position="574"/>
    </location>
</feature>
<dbReference type="Gene3D" id="1.20.1390.10">
    <property type="entry name" value="PWI domain"/>
    <property type="match status" value="1"/>
</dbReference>
<dbReference type="SUPFAM" id="SSF54928">
    <property type="entry name" value="RNA-binding domain, RBD"/>
    <property type="match status" value="1"/>
</dbReference>
<sequence length="783" mass="84484">MALFDDGDAALLKKWVVNRLENISDADSDVLADYVLALLRHDQSENEVRQMCVDQLDDFLREYTAAFVNELFATLRSKSYLSVNSSLYAGLAIATTTPPATTAPVHPSNDDGDSEGSYAPKSPEVAPQPAAPFAATSQNNGYSSAPAPAQSKKRGYYDRDAPGAQDRGGQYSSNSRTKNPKVHTRGGARGNASSDHNGRWTRGGGDFGRNGAPGPQQGHQSRAPMPPQQAGPYPMGMLPGPVGLPLGGPPLPFAADPMAQLLAVQAVAAAHGGGAMFHPPPGIIPKENRLPKRGVCHSYEQKGYCKRGDACPYLHAGALVVPPTNGQTEGEYDPHTPMLSPQDLERRTSISFPAKPPQPSRGGGNHRGSRGGANNRGARSEFSGFGPTREANKALVVECIPDEKLDEQSVRGYFSTFGAIESVEVKLPKKLAILKFENHEDAKKAHGSPDPIFNNRFVKVYWMKSEEGNGQHQHQHQQSNDAQQRPEEMEIDMEDFQRKQTEAQKAYEEKQAKKKEIDDQAKQLEDLQADLLRRQEEEKKKLLAKLAKKHAAKNTANGAASQPEPSDKGVKDAHQTAALKAQLEALEAEATSLGIDHSKPDEALPDFHSSAPYNRGRGSLRARGGFGPYSTRAAYIPRGAATMSKKLTLDNRTKTVMVNGVSDDGIEALQQFMLACGSQYTHLEKNTGTENSQLITFNTRGDAARFYHATPMVPQIGKIEVSWVEAGTSAAANGDAAAAAPMHDVEMDAADAAAGFNDSAVAGNGFDGYDLYDMADDDDSRWT</sequence>
<dbReference type="GO" id="GO:0003723">
    <property type="term" value="F:RNA binding"/>
    <property type="evidence" value="ECO:0007669"/>
    <property type="project" value="UniProtKB-UniRule"/>
</dbReference>
<dbReference type="FunFam" id="1.20.1390.10:FF:000007">
    <property type="entry name" value="CCCH zinc finger and RRM domain protein"/>
    <property type="match status" value="1"/>
</dbReference>
<dbReference type="Gene3D" id="3.30.70.330">
    <property type="match status" value="1"/>
</dbReference>
<feature type="region of interest" description="Disordered" evidence="9">
    <location>
        <begin position="322"/>
        <end position="341"/>
    </location>
</feature>
<evidence type="ECO:0000256" key="9">
    <source>
        <dbReference type="SAM" id="MobiDB-lite"/>
    </source>
</evidence>
<evidence type="ECO:0000256" key="6">
    <source>
        <dbReference type="ARBA" id="ARBA00043866"/>
    </source>
</evidence>
<dbReference type="PROSITE" id="PS50103">
    <property type="entry name" value="ZF_C3H1"/>
    <property type="match status" value="1"/>
</dbReference>
<keyword evidence="5 7" id="KW-0694">RNA-binding</keyword>
<feature type="region of interest" description="Disordered" evidence="9">
    <location>
        <begin position="596"/>
        <end position="619"/>
    </location>
</feature>
<dbReference type="OrthoDB" id="443401at2759"/>
<feature type="region of interest" description="Disordered" evidence="9">
    <location>
        <begin position="349"/>
        <end position="386"/>
    </location>
</feature>
<evidence type="ECO:0000259" key="10">
    <source>
        <dbReference type="PROSITE" id="PS50102"/>
    </source>
</evidence>
<dbReference type="Pfam" id="PF01480">
    <property type="entry name" value="PWI"/>
    <property type="match status" value="1"/>
</dbReference>
<dbReference type="EMBL" id="KI966470">
    <property type="protein sequence ID" value="EWC43382.1"/>
    <property type="molecule type" value="Genomic_DNA"/>
</dbReference>
<protein>
    <recommendedName>
        <fullName evidence="14">C3H1-type domain-containing protein</fullName>
    </recommendedName>
</protein>
<feature type="region of interest" description="Disordered" evidence="9">
    <location>
        <begin position="467"/>
        <end position="517"/>
    </location>
</feature>
<feature type="compositionally biased region" description="Basic residues" evidence="9">
    <location>
        <begin position="543"/>
        <end position="552"/>
    </location>
</feature>
<dbReference type="InterPro" id="IPR036855">
    <property type="entry name" value="Znf_CCCH_sf"/>
</dbReference>
<gene>
    <name evidence="12" type="ORF">DRE_07709</name>
</gene>
<dbReference type="InterPro" id="IPR000571">
    <property type="entry name" value="Znf_CCCH"/>
</dbReference>
<dbReference type="SUPFAM" id="SSF101233">
    <property type="entry name" value="PWI domain"/>
    <property type="match status" value="1"/>
</dbReference>
<dbReference type="SMART" id="SM00356">
    <property type="entry name" value="ZnF_C3H1"/>
    <property type="match status" value="1"/>
</dbReference>
<dbReference type="CDD" id="cd12257">
    <property type="entry name" value="RRM1_RBM26_like"/>
    <property type="match status" value="1"/>
</dbReference>
<feature type="domain" description="RRM" evidence="10">
    <location>
        <begin position="393"/>
        <end position="465"/>
    </location>
</feature>
<evidence type="ECO:0000256" key="8">
    <source>
        <dbReference type="PROSITE-ProRule" id="PRU00723"/>
    </source>
</evidence>
<keyword evidence="2 8" id="KW-0479">Metal-binding</keyword>
<dbReference type="PANTHER" id="PTHR14398">
    <property type="entry name" value="RNA RECOGNITION RRM/RNP DOMAIN"/>
    <property type="match status" value="1"/>
</dbReference>
<dbReference type="SUPFAM" id="SSF90229">
    <property type="entry name" value="CCCH zinc finger"/>
    <property type="match status" value="1"/>
</dbReference>
<dbReference type="GO" id="GO:0005634">
    <property type="term" value="C:nucleus"/>
    <property type="evidence" value="ECO:0007669"/>
    <property type="project" value="TreeGrafter"/>
</dbReference>
<dbReference type="AlphaFoldDB" id="W7HSD0"/>
<dbReference type="Pfam" id="PF00076">
    <property type="entry name" value="RRM_1"/>
    <property type="match status" value="1"/>
</dbReference>
<evidence type="ECO:0000313" key="12">
    <source>
        <dbReference type="EMBL" id="EWC43382.1"/>
    </source>
</evidence>
<evidence type="ECO:0008006" key="14">
    <source>
        <dbReference type="Google" id="ProtNLM"/>
    </source>
</evidence>
<dbReference type="GO" id="GO:0008270">
    <property type="term" value="F:zinc ion binding"/>
    <property type="evidence" value="ECO:0007669"/>
    <property type="project" value="UniProtKB-KW"/>
</dbReference>
<evidence type="ECO:0000256" key="2">
    <source>
        <dbReference type="ARBA" id="ARBA00022723"/>
    </source>
</evidence>
<dbReference type="PANTHER" id="PTHR14398:SF0">
    <property type="entry name" value="ZINC FINGER PROTEIN SWM"/>
    <property type="match status" value="1"/>
</dbReference>
<dbReference type="Proteomes" id="UP000024837">
    <property type="component" value="Unassembled WGS sequence"/>
</dbReference>
<proteinExistence type="predicted"/>
<keyword evidence="3 8" id="KW-0863">Zinc-finger</keyword>
<evidence type="ECO:0000256" key="4">
    <source>
        <dbReference type="ARBA" id="ARBA00022833"/>
    </source>
</evidence>
<evidence type="ECO:0000313" key="13">
    <source>
        <dbReference type="Proteomes" id="UP000024837"/>
    </source>
</evidence>
<feature type="region of interest" description="Disordered" evidence="9">
    <location>
        <begin position="98"/>
        <end position="230"/>
    </location>
</feature>
<reference evidence="12 13" key="1">
    <citation type="submission" date="2013-05" db="EMBL/GenBank/DDBJ databases">
        <title>Drechslerella stenobrocha genome reveals carnivorous origination and mechanical trapping mechanism of predatory fungi.</title>
        <authorList>
            <person name="Liu X."/>
            <person name="Zhang W."/>
            <person name="Liu K."/>
        </authorList>
    </citation>
    <scope>NUCLEOTIDE SEQUENCE [LARGE SCALE GENOMIC DNA]</scope>
    <source>
        <strain evidence="12 13">248</strain>
    </source>
</reference>
<dbReference type="InterPro" id="IPR000504">
    <property type="entry name" value="RRM_dom"/>
</dbReference>
<feature type="compositionally biased region" description="Basic and acidic residues" evidence="9">
    <location>
        <begin position="495"/>
        <end position="517"/>
    </location>
</feature>
<feature type="region of interest" description="Disordered" evidence="9">
    <location>
        <begin position="543"/>
        <end position="574"/>
    </location>
</feature>
<dbReference type="InterPro" id="IPR036483">
    <property type="entry name" value="PWI_dom_sf"/>
</dbReference>
<comment type="function">
    <text evidence="6">May be involved in the turnover of nuclear polyadenylated (pA+) RNA.</text>
</comment>
<evidence type="ECO:0000256" key="1">
    <source>
        <dbReference type="ARBA" id="ARBA00022664"/>
    </source>
</evidence>
<dbReference type="InterPro" id="IPR045137">
    <property type="entry name" value="RBM26/27"/>
</dbReference>
<feature type="zinc finger region" description="C3H1-type" evidence="8">
    <location>
        <begin position="290"/>
        <end position="318"/>
    </location>
</feature>
<dbReference type="InterPro" id="IPR002483">
    <property type="entry name" value="PWI_dom"/>
</dbReference>
<dbReference type="Pfam" id="PF00642">
    <property type="entry name" value="zf-CCCH"/>
    <property type="match status" value="1"/>
</dbReference>
<evidence type="ECO:0000256" key="7">
    <source>
        <dbReference type="PROSITE-ProRule" id="PRU00176"/>
    </source>
</evidence>
<keyword evidence="4 8" id="KW-0862">Zinc</keyword>
<evidence type="ECO:0000256" key="5">
    <source>
        <dbReference type="ARBA" id="ARBA00022884"/>
    </source>
</evidence>
<evidence type="ECO:0000256" key="3">
    <source>
        <dbReference type="ARBA" id="ARBA00022771"/>
    </source>
</evidence>
<dbReference type="GO" id="GO:0006397">
    <property type="term" value="P:mRNA processing"/>
    <property type="evidence" value="ECO:0007669"/>
    <property type="project" value="UniProtKB-KW"/>
</dbReference>
<organism evidence="12 13">
    <name type="scientific">Drechslerella stenobrocha 248</name>
    <dbReference type="NCBI Taxonomy" id="1043628"/>
    <lineage>
        <taxon>Eukaryota</taxon>
        <taxon>Fungi</taxon>
        <taxon>Dikarya</taxon>
        <taxon>Ascomycota</taxon>
        <taxon>Pezizomycotina</taxon>
        <taxon>Orbiliomycetes</taxon>
        <taxon>Orbiliales</taxon>
        <taxon>Orbiliaceae</taxon>
        <taxon>Drechslerella</taxon>
    </lineage>
</organism>